<dbReference type="EnsemblPlants" id="KQL24268">
    <property type="protein sequence ID" value="KQL24268"/>
    <property type="gene ID" value="SETIT_031699mg"/>
</dbReference>
<dbReference type="EMBL" id="AGNK02001042">
    <property type="status" value="NOT_ANNOTATED_CDS"/>
    <property type="molecule type" value="Genomic_DNA"/>
</dbReference>
<proteinExistence type="predicted"/>
<reference evidence="2" key="1">
    <citation type="journal article" date="2012" name="Nat. Biotechnol.">
        <title>Reference genome sequence of the model plant Setaria.</title>
        <authorList>
            <person name="Bennetzen J.L."/>
            <person name="Schmutz J."/>
            <person name="Wang H."/>
            <person name="Percifield R."/>
            <person name="Hawkins J."/>
            <person name="Pontaroli A.C."/>
            <person name="Estep M."/>
            <person name="Feng L."/>
            <person name="Vaughn J.N."/>
            <person name="Grimwood J."/>
            <person name="Jenkins J."/>
            <person name="Barry K."/>
            <person name="Lindquist E."/>
            <person name="Hellsten U."/>
            <person name="Deshpande S."/>
            <person name="Wang X."/>
            <person name="Wu X."/>
            <person name="Mitros T."/>
            <person name="Triplett J."/>
            <person name="Yang X."/>
            <person name="Ye C.Y."/>
            <person name="Mauro-Herrera M."/>
            <person name="Wang L."/>
            <person name="Li P."/>
            <person name="Sharma M."/>
            <person name="Sharma R."/>
            <person name="Ronald P.C."/>
            <person name="Panaud O."/>
            <person name="Kellogg E.A."/>
            <person name="Brutnell T.P."/>
            <person name="Doust A.N."/>
            <person name="Tuskan G.A."/>
            <person name="Rokhsar D."/>
            <person name="Devos K.M."/>
        </authorList>
    </citation>
    <scope>NUCLEOTIDE SEQUENCE [LARGE SCALE GENOMIC DNA]</scope>
    <source>
        <strain evidence="2">cv. Yugu1</strain>
    </source>
</reference>
<evidence type="ECO:0000313" key="2">
    <source>
        <dbReference type="Proteomes" id="UP000004995"/>
    </source>
</evidence>
<dbReference type="AlphaFoldDB" id="K3ZYL7"/>
<sequence>MGTEPFGPASLLVGDSGSANATAPPPLLFHPLSPSLLLEQAEGSPPACKEGDDGAFFFLPQAHQTVDGMVRGGCTWLWASGC</sequence>
<dbReference type="Proteomes" id="UP000004995">
    <property type="component" value="Unassembled WGS sequence"/>
</dbReference>
<reference evidence="1" key="2">
    <citation type="submission" date="2018-08" db="UniProtKB">
        <authorList>
            <consortium name="EnsemblPlants"/>
        </authorList>
    </citation>
    <scope>IDENTIFICATION</scope>
    <source>
        <strain evidence="1">Yugu1</strain>
    </source>
</reference>
<name>K3ZYL7_SETIT</name>
<accession>K3ZYL7</accession>
<organism evidence="1 2">
    <name type="scientific">Setaria italica</name>
    <name type="common">Foxtail millet</name>
    <name type="synonym">Panicum italicum</name>
    <dbReference type="NCBI Taxonomy" id="4555"/>
    <lineage>
        <taxon>Eukaryota</taxon>
        <taxon>Viridiplantae</taxon>
        <taxon>Streptophyta</taxon>
        <taxon>Embryophyta</taxon>
        <taxon>Tracheophyta</taxon>
        <taxon>Spermatophyta</taxon>
        <taxon>Magnoliopsida</taxon>
        <taxon>Liliopsida</taxon>
        <taxon>Poales</taxon>
        <taxon>Poaceae</taxon>
        <taxon>PACMAD clade</taxon>
        <taxon>Panicoideae</taxon>
        <taxon>Panicodae</taxon>
        <taxon>Paniceae</taxon>
        <taxon>Cenchrinae</taxon>
        <taxon>Setaria</taxon>
    </lineage>
</organism>
<protein>
    <submittedName>
        <fullName evidence="1">Uncharacterized protein</fullName>
    </submittedName>
</protein>
<evidence type="ECO:0000313" key="1">
    <source>
        <dbReference type="EnsemblPlants" id="KQL24268"/>
    </source>
</evidence>
<dbReference type="HOGENOM" id="CLU_2562707_0_0_1"/>
<keyword evidence="2" id="KW-1185">Reference proteome</keyword>
<dbReference type="Gramene" id="KQL24268">
    <property type="protein sequence ID" value="KQL24268"/>
    <property type="gene ID" value="SETIT_031699mg"/>
</dbReference>
<dbReference type="InParanoid" id="K3ZYL7"/>